<dbReference type="EMBL" id="LXQA010719958">
    <property type="protein sequence ID" value="MCI67583.1"/>
    <property type="molecule type" value="Genomic_DNA"/>
</dbReference>
<name>A0A392U2B3_9FABA</name>
<dbReference type="AlphaFoldDB" id="A0A392U2B3"/>
<comment type="caution">
    <text evidence="1">The sequence shown here is derived from an EMBL/GenBank/DDBJ whole genome shotgun (WGS) entry which is preliminary data.</text>
</comment>
<feature type="non-terminal residue" evidence="1">
    <location>
        <position position="1"/>
    </location>
</feature>
<accession>A0A392U2B3</accession>
<evidence type="ECO:0000313" key="1">
    <source>
        <dbReference type="EMBL" id="MCI67583.1"/>
    </source>
</evidence>
<organism evidence="1 2">
    <name type="scientific">Trifolium medium</name>
    <dbReference type="NCBI Taxonomy" id="97028"/>
    <lineage>
        <taxon>Eukaryota</taxon>
        <taxon>Viridiplantae</taxon>
        <taxon>Streptophyta</taxon>
        <taxon>Embryophyta</taxon>
        <taxon>Tracheophyta</taxon>
        <taxon>Spermatophyta</taxon>
        <taxon>Magnoliopsida</taxon>
        <taxon>eudicotyledons</taxon>
        <taxon>Gunneridae</taxon>
        <taxon>Pentapetalae</taxon>
        <taxon>rosids</taxon>
        <taxon>fabids</taxon>
        <taxon>Fabales</taxon>
        <taxon>Fabaceae</taxon>
        <taxon>Papilionoideae</taxon>
        <taxon>50 kb inversion clade</taxon>
        <taxon>NPAAA clade</taxon>
        <taxon>Hologalegina</taxon>
        <taxon>IRL clade</taxon>
        <taxon>Trifolieae</taxon>
        <taxon>Trifolium</taxon>
    </lineage>
</organism>
<proteinExistence type="predicted"/>
<keyword evidence="2" id="KW-1185">Reference proteome</keyword>
<protein>
    <submittedName>
        <fullName evidence="1">Uncharacterized protein</fullName>
    </submittedName>
</protein>
<reference evidence="1 2" key="1">
    <citation type="journal article" date="2018" name="Front. Plant Sci.">
        <title>Red Clover (Trifolium pratense) and Zigzag Clover (T. medium) - A Picture of Genomic Similarities and Differences.</title>
        <authorList>
            <person name="Dluhosova J."/>
            <person name="Istvanek J."/>
            <person name="Nedelnik J."/>
            <person name="Repkova J."/>
        </authorList>
    </citation>
    <scope>NUCLEOTIDE SEQUENCE [LARGE SCALE GENOMIC DNA]</scope>
    <source>
        <strain evidence="2">cv. 10/8</strain>
        <tissue evidence="1">Leaf</tissue>
    </source>
</reference>
<dbReference type="Proteomes" id="UP000265520">
    <property type="component" value="Unassembled WGS sequence"/>
</dbReference>
<sequence length="41" mass="4611">GNYALRRLAAEGLEKPLVVARRAGGTSALRHIRVRWLEKLL</sequence>
<evidence type="ECO:0000313" key="2">
    <source>
        <dbReference type="Proteomes" id="UP000265520"/>
    </source>
</evidence>